<dbReference type="EMBL" id="HG966617">
    <property type="protein sequence ID" value="CDO60787.1"/>
    <property type="molecule type" value="Genomic_DNA"/>
</dbReference>
<dbReference type="GO" id="GO:0016746">
    <property type="term" value="F:acyltransferase activity"/>
    <property type="evidence" value="ECO:0007669"/>
    <property type="project" value="UniProtKB-KW"/>
</dbReference>
<evidence type="ECO:0000256" key="3">
    <source>
        <dbReference type="ARBA" id="ARBA00022737"/>
    </source>
</evidence>
<dbReference type="PATRIC" id="fig|1458461.3.peg.2579"/>
<name>X5MEA1_9HYPH</name>
<comment type="similarity">
    <text evidence="1">Belongs to the transferase hexapeptide repeat family.</text>
</comment>
<dbReference type="HOGENOM" id="CLU_051638_5_1_5"/>
<protein>
    <submittedName>
        <fullName evidence="5">Chloramphenicol acetyltransferase</fullName>
    </submittedName>
</protein>
<evidence type="ECO:0000313" key="5">
    <source>
        <dbReference type="EMBL" id="CDO60787.1"/>
    </source>
</evidence>
<organism evidence="5 6">
    <name type="scientific">Candidatus Phaeomarinibacter ectocarpi</name>
    <dbReference type="NCBI Taxonomy" id="1458461"/>
    <lineage>
        <taxon>Bacteria</taxon>
        <taxon>Pseudomonadati</taxon>
        <taxon>Pseudomonadota</taxon>
        <taxon>Alphaproteobacteria</taxon>
        <taxon>Hyphomicrobiales</taxon>
        <taxon>Parvibaculaceae</taxon>
        <taxon>Candidatus Phaeomarinibacter</taxon>
    </lineage>
</organism>
<dbReference type="PROSITE" id="PS00101">
    <property type="entry name" value="HEXAPEP_TRANSFERASES"/>
    <property type="match status" value="1"/>
</dbReference>
<dbReference type="CDD" id="cd03349">
    <property type="entry name" value="LbH_XAT"/>
    <property type="match status" value="1"/>
</dbReference>
<dbReference type="Proteomes" id="UP000032160">
    <property type="component" value="Chromosome I"/>
</dbReference>
<dbReference type="InterPro" id="IPR050179">
    <property type="entry name" value="Trans_hexapeptide_repeat"/>
</dbReference>
<evidence type="ECO:0000256" key="4">
    <source>
        <dbReference type="ARBA" id="ARBA00023315"/>
    </source>
</evidence>
<keyword evidence="3" id="KW-0677">Repeat</keyword>
<dbReference type="KEGG" id="pect:BN1012_Phect2574"/>
<keyword evidence="6" id="KW-1185">Reference proteome</keyword>
<dbReference type="AlphaFoldDB" id="X5MEA1"/>
<evidence type="ECO:0000256" key="1">
    <source>
        <dbReference type="ARBA" id="ARBA00007274"/>
    </source>
</evidence>
<sequence>MSFLKQLRRKIRKLTKSEPDLGPEISIGRHSYGLARRMVAGASMEAPLKVGAFCSIGPDVLFFSKADHPIDLPSTYPFKTLIWDTDKPNQDAVTKGGITIGNDVWIGARAIIMSGVTIADGAIVAAGAVVTKDVEPYAIVGGNPAREIRKRFDDGQITALLNLKWWDWADADLEKLRVPFYGPVDAFIEAASRAKR</sequence>
<dbReference type="SUPFAM" id="SSF51161">
    <property type="entry name" value="Trimeric LpxA-like enzymes"/>
    <property type="match status" value="1"/>
</dbReference>
<dbReference type="PANTHER" id="PTHR43300">
    <property type="entry name" value="ACETYLTRANSFERASE"/>
    <property type="match status" value="1"/>
</dbReference>
<dbReference type="InterPro" id="IPR011004">
    <property type="entry name" value="Trimer_LpxA-like_sf"/>
</dbReference>
<keyword evidence="4" id="KW-0012">Acyltransferase</keyword>
<dbReference type="Gene3D" id="2.160.10.10">
    <property type="entry name" value="Hexapeptide repeat proteins"/>
    <property type="match status" value="1"/>
</dbReference>
<keyword evidence="2 5" id="KW-0808">Transferase</keyword>
<gene>
    <name evidence="5" type="ORF">BN1012_Phect2574</name>
</gene>
<accession>X5MEA1</accession>
<dbReference type="PANTHER" id="PTHR43300:SF11">
    <property type="entry name" value="ACETYLTRANSFERASE RV3034C-RELATED"/>
    <property type="match status" value="1"/>
</dbReference>
<dbReference type="Pfam" id="PF00132">
    <property type="entry name" value="Hexapep"/>
    <property type="match status" value="1"/>
</dbReference>
<dbReference type="OrthoDB" id="9815592at2"/>
<evidence type="ECO:0000256" key="2">
    <source>
        <dbReference type="ARBA" id="ARBA00022679"/>
    </source>
</evidence>
<dbReference type="InterPro" id="IPR001451">
    <property type="entry name" value="Hexapep"/>
</dbReference>
<dbReference type="RefSeq" id="WP_052534605.1">
    <property type="nucleotide sequence ID" value="NZ_HG966617.1"/>
</dbReference>
<reference evidence="5 6" key="1">
    <citation type="journal article" date="2014" name="Front. Genet.">
        <title>Genome and metabolic network of "Candidatus Phaeomarinobacter ectocarpi" Ec32, a new candidate genus of Alphaproteobacteria frequently associated with brown algae.</title>
        <authorList>
            <person name="Dittami S.M."/>
            <person name="Barbeyron T."/>
            <person name="Boyen C."/>
            <person name="Cambefort J."/>
            <person name="Collet G."/>
            <person name="Delage L."/>
            <person name="Gobet A."/>
            <person name="Groisillier A."/>
            <person name="Leblanc C."/>
            <person name="Michel G."/>
            <person name="Scornet D."/>
            <person name="Siegel A."/>
            <person name="Tapia J.E."/>
            <person name="Tonon T."/>
        </authorList>
    </citation>
    <scope>NUCLEOTIDE SEQUENCE [LARGE SCALE GENOMIC DNA]</scope>
    <source>
        <strain evidence="5 6">Ec32</strain>
    </source>
</reference>
<evidence type="ECO:0000313" key="6">
    <source>
        <dbReference type="Proteomes" id="UP000032160"/>
    </source>
</evidence>
<dbReference type="InterPro" id="IPR018357">
    <property type="entry name" value="Hexapep_transf_CS"/>
</dbReference>
<dbReference type="STRING" id="1458461.BN1012_Phect2574"/>
<proteinExistence type="inferred from homology"/>